<evidence type="ECO:0000259" key="1">
    <source>
        <dbReference type="Pfam" id="PF04480"/>
    </source>
</evidence>
<gene>
    <name evidence="2" type="ORF">MM415A01508_0002</name>
    <name evidence="3" type="ORF">MM415B02325_0002</name>
</gene>
<name>A0A6M3K438_9ZZZZ</name>
<reference evidence="2" key="1">
    <citation type="submission" date="2020-03" db="EMBL/GenBank/DDBJ databases">
        <title>The deep terrestrial virosphere.</title>
        <authorList>
            <person name="Holmfeldt K."/>
            <person name="Nilsson E."/>
            <person name="Simone D."/>
            <person name="Lopez-Fernandez M."/>
            <person name="Wu X."/>
            <person name="de Brujin I."/>
            <person name="Lundin D."/>
            <person name="Andersson A."/>
            <person name="Bertilsson S."/>
            <person name="Dopson M."/>
        </authorList>
    </citation>
    <scope>NUCLEOTIDE SEQUENCE</scope>
    <source>
        <strain evidence="2">MM415A01508</strain>
        <strain evidence="3">MM415B02325</strain>
    </source>
</reference>
<dbReference type="Pfam" id="PF04480">
    <property type="entry name" value="DUF559"/>
    <property type="match status" value="1"/>
</dbReference>
<protein>
    <recommendedName>
        <fullName evidence="1">DUF559 domain-containing protein</fullName>
    </recommendedName>
</protein>
<dbReference type="EMBL" id="MT142224">
    <property type="protein sequence ID" value="QJA76421.1"/>
    <property type="molecule type" value="Genomic_DNA"/>
</dbReference>
<dbReference type="AlphaFoldDB" id="A0A6M3K438"/>
<organism evidence="2">
    <name type="scientific">viral metagenome</name>
    <dbReference type="NCBI Taxonomy" id="1070528"/>
    <lineage>
        <taxon>unclassified sequences</taxon>
        <taxon>metagenomes</taxon>
        <taxon>organismal metagenomes</taxon>
    </lineage>
</organism>
<dbReference type="Gene3D" id="3.40.960.10">
    <property type="entry name" value="VSR Endonuclease"/>
    <property type="match status" value="1"/>
</dbReference>
<dbReference type="SUPFAM" id="SSF52980">
    <property type="entry name" value="Restriction endonuclease-like"/>
    <property type="match status" value="1"/>
</dbReference>
<sequence length="168" mass="19560">MEIIMNEITERLHNKAMARFMPVIEQMAKEGCDKNAIVGAYQSYVKGKSIQYYKRQKDPRAIAKCFNLSDLQKADSKIEMIFFEMLKSSGIKFTFQHVIGPYRADYLVMGFLIVEIDGPQHEKKLDDERDKYLRKMGYEVVRIPTWILVSCPEAAIEEIREAAKNRKV</sequence>
<feature type="domain" description="DUF559" evidence="1">
    <location>
        <begin position="74"/>
        <end position="161"/>
    </location>
</feature>
<dbReference type="InterPro" id="IPR011335">
    <property type="entry name" value="Restrct_endonuc-II-like"/>
</dbReference>
<dbReference type="InterPro" id="IPR007569">
    <property type="entry name" value="DUF559"/>
</dbReference>
<evidence type="ECO:0000313" key="2">
    <source>
        <dbReference type="EMBL" id="QJA76421.1"/>
    </source>
</evidence>
<evidence type="ECO:0000313" key="3">
    <source>
        <dbReference type="EMBL" id="QJA84906.1"/>
    </source>
</evidence>
<dbReference type="EMBL" id="MT142541">
    <property type="protein sequence ID" value="QJA84906.1"/>
    <property type="molecule type" value="Genomic_DNA"/>
</dbReference>
<proteinExistence type="predicted"/>
<accession>A0A6M3K438</accession>